<evidence type="ECO:0000256" key="4">
    <source>
        <dbReference type="ARBA" id="ARBA00022741"/>
    </source>
</evidence>
<dbReference type="InterPro" id="IPR027417">
    <property type="entry name" value="P-loop_NTPase"/>
</dbReference>
<dbReference type="Gene3D" id="3.40.50.300">
    <property type="entry name" value="P-loop containing nucleotide triphosphate hydrolases"/>
    <property type="match status" value="2"/>
</dbReference>
<evidence type="ECO:0000256" key="9">
    <source>
        <dbReference type="ARBA" id="ARBA00023125"/>
    </source>
</evidence>
<dbReference type="GO" id="GO:0005737">
    <property type="term" value="C:cytoplasm"/>
    <property type="evidence" value="ECO:0007669"/>
    <property type="project" value="UniProtKB-SubCell"/>
</dbReference>
<dbReference type="InterPro" id="IPR017871">
    <property type="entry name" value="ABC_transporter-like_CS"/>
</dbReference>
<keyword evidence="10" id="KW-0234">DNA repair</keyword>
<dbReference type="SMART" id="SM00382">
    <property type="entry name" value="AAA"/>
    <property type="match status" value="2"/>
</dbReference>
<keyword evidence="3" id="KW-0677">Repeat</keyword>
<protein>
    <recommendedName>
        <fullName evidence="12">UvrABC system protein A</fullName>
    </recommendedName>
    <alternativeName>
        <fullName evidence="13">Excinuclease ABC subunit A</fullName>
    </alternativeName>
</protein>
<evidence type="ECO:0000256" key="6">
    <source>
        <dbReference type="ARBA" id="ARBA00022769"/>
    </source>
</evidence>
<comment type="caution">
    <text evidence="15">The sequence shown here is derived from an EMBL/GenBank/DDBJ whole genome shotgun (WGS) entry which is preliminary data.</text>
</comment>
<evidence type="ECO:0000256" key="8">
    <source>
        <dbReference type="ARBA" id="ARBA00022881"/>
    </source>
</evidence>
<dbReference type="Gene3D" id="1.20.1580.10">
    <property type="entry name" value="ABC transporter ATPase like domain"/>
    <property type="match status" value="2"/>
</dbReference>
<evidence type="ECO:0000256" key="11">
    <source>
        <dbReference type="ARBA" id="ARBA00038000"/>
    </source>
</evidence>
<accession>A0A5M6I9N1</accession>
<gene>
    <name evidence="15" type="ORF">F1188_13860</name>
</gene>
<keyword evidence="4" id="KW-0547">Nucleotide-binding</keyword>
<sequence length="777" mass="83473">MTKGAMRIVRARTNNLKNVSLDIPKGHLVVFTGVSGSGKSSLLFDTIAAESQRHLAETYPTFVRNRMPHMGRPDADRLENVPASIVVDQRRLGGSTRSTVGTATEIYALLRLLFSRIGQPHIGESSLFSFNNPDGMCPECQGLGTVRVVDELALFDRGRSLDDGAILFPGFEPGAWRWKRYALSGFFDTAKPLSAYSDAEWIRLTVDEGTPVTDPKPGWPKTTVYEGVLPRLRRSFLDRNLSDLSEPERDALERITRTGPCPACGGARLNPTVLSCRIAGHNIAACAAMEAADLMGFLSGVHEPEMRPVLSSLREKLESMIDIGLDYLSLDRGTAGLSGGESQRIKMIRHLGSSLADIAYIFDEPSVGLHARDVHHLGQLLIRLRDKGNSVLLVEHDPDLIAIADHVIDIGPGSGHAGGQVVYQGAVAGLQESDTQTGRGFRRPVHLNAAPRAPSGWVHVTNQSMFNVHDLSVDIPLGLMTVIAGVAGSGKSTLANRILPRLRADIVVIDQSELRGSSRSTAASYLGILDDVRRDYARRSGKPVGLFSTNAAGACPACKGRGVVKTDLAFLDAVEAPCEACAGSGYSAEARSIRVAGYAIDQIMDMRASELRAVFGGHRRISEALARLDQVGLGYIQIGQRVSTLSGGERQRLKLAGELGRTGRIYVFDEPTSGLHMADVARLIAMFRALLDQGLTLIIVEHNLDMIAAADHVIEMGPGAGKHGGHVIYQGGPAGLMDDPRSVTGPYLVRAIDARSSVSAASEIVRPDAERGHGTVP</sequence>
<proteinExistence type="inferred from homology"/>
<dbReference type="GO" id="GO:0003677">
    <property type="term" value="F:DNA binding"/>
    <property type="evidence" value="ECO:0007669"/>
    <property type="project" value="UniProtKB-KW"/>
</dbReference>
<feature type="domain" description="ABC transporter" evidence="14">
    <location>
        <begin position="1"/>
        <end position="437"/>
    </location>
</feature>
<dbReference type="GO" id="GO:0005524">
    <property type="term" value="F:ATP binding"/>
    <property type="evidence" value="ECO:0007669"/>
    <property type="project" value="UniProtKB-KW"/>
</dbReference>
<keyword evidence="2" id="KW-0963">Cytoplasm</keyword>
<reference evidence="15 16" key="1">
    <citation type="submission" date="2019-09" db="EMBL/GenBank/DDBJ databases">
        <title>Genome sequence of Roseospira marina, one of the more divergent members of the non-sulfur purple photosynthetic bacterial family, the Rhodospirillaceae.</title>
        <authorList>
            <person name="Meyer T."/>
            <person name="Kyndt J."/>
        </authorList>
    </citation>
    <scope>NUCLEOTIDE SEQUENCE [LARGE SCALE GENOMIC DNA]</scope>
    <source>
        <strain evidence="15 16">DSM 15113</strain>
    </source>
</reference>
<evidence type="ECO:0000256" key="12">
    <source>
        <dbReference type="ARBA" id="ARBA00039316"/>
    </source>
</evidence>
<name>A0A5M6I9N1_9PROT</name>
<dbReference type="SUPFAM" id="SSF52540">
    <property type="entry name" value="P-loop containing nucleoside triphosphate hydrolases"/>
    <property type="match status" value="2"/>
</dbReference>
<evidence type="ECO:0000256" key="10">
    <source>
        <dbReference type="ARBA" id="ARBA00023204"/>
    </source>
</evidence>
<comment type="similarity">
    <text evidence="11">Belongs to the ABC transporter superfamily. UvrA family.</text>
</comment>
<keyword evidence="8" id="KW-0267">Excision nuclease</keyword>
<keyword evidence="16" id="KW-1185">Reference proteome</keyword>
<comment type="subcellular location">
    <subcellularLocation>
        <location evidence="1">Cytoplasm</location>
    </subcellularLocation>
</comment>
<dbReference type="PROSITE" id="PS50893">
    <property type="entry name" value="ABC_TRANSPORTER_2"/>
    <property type="match status" value="2"/>
</dbReference>
<evidence type="ECO:0000259" key="14">
    <source>
        <dbReference type="PROSITE" id="PS50893"/>
    </source>
</evidence>
<dbReference type="Proteomes" id="UP000324065">
    <property type="component" value="Unassembled WGS sequence"/>
</dbReference>
<evidence type="ECO:0000313" key="15">
    <source>
        <dbReference type="EMBL" id="KAA5604903.1"/>
    </source>
</evidence>
<feature type="domain" description="ABC transporter" evidence="14">
    <location>
        <begin position="445"/>
        <end position="749"/>
    </location>
</feature>
<dbReference type="PANTHER" id="PTHR43152">
    <property type="entry name" value="UVRABC SYSTEM PROTEIN A"/>
    <property type="match status" value="1"/>
</dbReference>
<dbReference type="Pfam" id="PF00005">
    <property type="entry name" value="ABC_tran"/>
    <property type="match status" value="1"/>
</dbReference>
<dbReference type="OrthoDB" id="9809851at2"/>
<evidence type="ECO:0000256" key="13">
    <source>
        <dbReference type="ARBA" id="ARBA00042156"/>
    </source>
</evidence>
<dbReference type="EMBL" id="VWPJ01000013">
    <property type="protein sequence ID" value="KAA5604903.1"/>
    <property type="molecule type" value="Genomic_DNA"/>
</dbReference>
<keyword evidence="6" id="KW-0228">DNA excision</keyword>
<dbReference type="InterPro" id="IPR003593">
    <property type="entry name" value="AAA+_ATPase"/>
</dbReference>
<organism evidence="15 16">
    <name type="scientific">Roseospira marina</name>
    <dbReference type="NCBI Taxonomy" id="140057"/>
    <lineage>
        <taxon>Bacteria</taxon>
        <taxon>Pseudomonadati</taxon>
        <taxon>Pseudomonadota</taxon>
        <taxon>Alphaproteobacteria</taxon>
        <taxon>Rhodospirillales</taxon>
        <taxon>Rhodospirillaceae</taxon>
        <taxon>Roseospira</taxon>
    </lineage>
</organism>
<keyword evidence="5" id="KW-0227">DNA damage</keyword>
<dbReference type="CDD" id="cd03270">
    <property type="entry name" value="ABC_UvrA_I"/>
    <property type="match status" value="1"/>
</dbReference>
<dbReference type="AlphaFoldDB" id="A0A5M6I9N1"/>
<evidence type="ECO:0000256" key="3">
    <source>
        <dbReference type="ARBA" id="ARBA00022737"/>
    </source>
</evidence>
<keyword evidence="7" id="KW-0067">ATP-binding</keyword>
<dbReference type="GO" id="GO:0016887">
    <property type="term" value="F:ATP hydrolysis activity"/>
    <property type="evidence" value="ECO:0007669"/>
    <property type="project" value="InterPro"/>
</dbReference>
<dbReference type="PROSITE" id="PS00211">
    <property type="entry name" value="ABC_TRANSPORTER_1"/>
    <property type="match status" value="1"/>
</dbReference>
<dbReference type="Gene3D" id="1.10.8.280">
    <property type="entry name" value="ABC transporter ATPase domain-like"/>
    <property type="match status" value="1"/>
</dbReference>
<evidence type="ECO:0000313" key="16">
    <source>
        <dbReference type="Proteomes" id="UP000324065"/>
    </source>
</evidence>
<evidence type="ECO:0000256" key="2">
    <source>
        <dbReference type="ARBA" id="ARBA00022490"/>
    </source>
</evidence>
<evidence type="ECO:0000256" key="5">
    <source>
        <dbReference type="ARBA" id="ARBA00022763"/>
    </source>
</evidence>
<dbReference type="InterPro" id="IPR003439">
    <property type="entry name" value="ABC_transporter-like_ATP-bd"/>
</dbReference>
<evidence type="ECO:0000256" key="1">
    <source>
        <dbReference type="ARBA" id="ARBA00004496"/>
    </source>
</evidence>
<evidence type="ECO:0000256" key="7">
    <source>
        <dbReference type="ARBA" id="ARBA00022840"/>
    </source>
</evidence>
<dbReference type="PANTHER" id="PTHR43152:SF3">
    <property type="entry name" value="UVRABC SYSTEM PROTEIN A"/>
    <property type="match status" value="1"/>
</dbReference>
<dbReference type="GO" id="GO:0004518">
    <property type="term" value="F:nuclease activity"/>
    <property type="evidence" value="ECO:0007669"/>
    <property type="project" value="UniProtKB-KW"/>
</dbReference>
<keyword evidence="9" id="KW-0238">DNA-binding</keyword>
<dbReference type="GO" id="GO:0006281">
    <property type="term" value="P:DNA repair"/>
    <property type="evidence" value="ECO:0007669"/>
    <property type="project" value="UniProtKB-KW"/>
</dbReference>